<organism evidence="8 9">
    <name type="scientific">Kluyvera intermedia</name>
    <name type="common">Enterobacter intermedius</name>
    <dbReference type="NCBI Taxonomy" id="61648"/>
    <lineage>
        <taxon>Bacteria</taxon>
        <taxon>Pseudomonadati</taxon>
        <taxon>Pseudomonadota</taxon>
        <taxon>Gammaproteobacteria</taxon>
        <taxon>Enterobacterales</taxon>
        <taxon>Enterobacteriaceae</taxon>
        <taxon>Kluyvera</taxon>
    </lineage>
</organism>
<dbReference type="GO" id="GO:0003677">
    <property type="term" value="F:DNA binding"/>
    <property type="evidence" value="ECO:0007669"/>
    <property type="project" value="UniProtKB-KW"/>
</dbReference>
<dbReference type="SUPFAM" id="SSF46785">
    <property type="entry name" value="Winged helix' DNA-binding domain"/>
    <property type="match status" value="1"/>
</dbReference>
<dbReference type="Gene3D" id="3.40.640.10">
    <property type="entry name" value="Type I PLP-dependent aspartate aminotransferase-like (Major domain)"/>
    <property type="match status" value="1"/>
</dbReference>
<gene>
    <name evidence="8" type="primary">ptsJ</name>
    <name evidence="8" type="ORF">QBD33_06440</name>
</gene>
<dbReference type="InterPro" id="IPR015424">
    <property type="entry name" value="PyrdxlP-dep_Trfase"/>
</dbReference>
<feature type="domain" description="HTH gntR-type" evidence="7">
    <location>
        <begin position="4"/>
        <end position="72"/>
    </location>
</feature>
<evidence type="ECO:0000313" key="8">
    <source>
        <dbReference type="EMBL" id="WGL57417.1"/>
    </source>
</evidence>
<dbReference type="InterPro" id="IPR015421">
    <property type="entry name" value="PyrdxlP-dep_Trfase_major"/>
</dbReference>
<evidence type="ECO:0000256" key="5">
    <source>
        <dbReference type="ARBA" id="ARBA00023163"/>
    </source>
</evidence>
<evidence type="ECO:0000259" key="7">
    <source>
        <dbReference type="PROSITE" id="PS50949"/>
    </source>
</evidence>
<protein>
    <submittedName>
        <fullName evidence="8">Transcriptional regulator PtsJ</fullName>
    </submittedName>
</protein>
<keyword evidence="3" id="KW-0805">Transcription regulation</keyword>
<accession>A0AA95G2G2</accession>
<dbReference type="NCBIfam" id="NF012025">
    <property type="entry name" value="PRK15481.1"/>
    <property type="match status" value="1"/>
</dbReference>
<evidence type="ECO:0000256" key="2">
    <source>
        <dbReference type="ARBA" id="ARBA00022898"/>
    </source>
</evidence>
<dbReference type="InterPro" id="IPR036390">
    <property type="entry name" value="WH_DNA-bd_sf"/>
</dbReference>
<dbReference type="CDD" id="cd00609">
    <property type="entry name" value="AAT_like"/>
    <property type="match status" value="1"/>
</dbReference>
<dbReference type="EMBL" id="CP123488">
    <property type="protein sequence ID" value="WGL57417.1"/>
    <property type="molecule type" value="Genomic_DNA"/>
</dbReference>
<dbReference type="PRINTS" id="PR00035">
    <property type="entry name" value="HTHGNTR"/>
</dbReference>
<dbReference type="Pfam" id="PF00392">
    <property type="entry name" value="GntR"/>
    <property type="match status" value="1"/>
</dbReference>
<reference evidence="8" key="1">
    <citation type="submission" date="2023-04" db="EMBL/GenBank/DDBJ databases">
        <title>APH(3)-Id, a novel chromosomal aminoglycoside phosphotransferase, identified from an environmental isolate of Kluyvera intermedia DW18.</title>
        <authorList>
            <person name="Sha Y."/>
        </authorList>
    </citation>
    <scope>NUCLEOTIDE SEQUENCE</scope>
    <source>
        <strain evidence="8">DW18</strain>
    </source>
</reference>
<dbReference type="SMART" id="SM00345">
    <property type="entry name" value="HTH_GNTR"/>
    <property type="match status" value="1"/>
</dbReference>
<sequence length="431" mass="46487">MIDGKSASEIFDSIRQHITSGKLAKGETLPPVRELAVQLDVNRNTVAAAYKRLVTSGLALSQGRNGTVVKGTLPPVALEGGNPHSPLADLSSGNPAPDKLPDLSRYLSHISRTPRLYGDAPVLPSLSRWASAWMQEAMPAAGEIDLTSGAIDAIERLLCAHLLPGDSVAVEDPCFLSSISMLRYSGFAASPVSIDHEGMLPERLEQALSKGARAVILTPRAHNPTGCSLSQARATELQHILSRYPQVLVIVDDHFALLSSTPWYPIISTQTLHWAVIRSMSKTLGPDLRLAFVASDTATSAKLRLRLNSGSQWVSHLLQDLTYACLSDEGYQHSLTQVRKFYAEQQRKLFCALCDRGINTIAPGDGLNFWLPLADASQTTAFALAKSGWLVREGEPFGVSAPAQGLRITLSALNDNDITRLASDIQQALSP</sequence>
<keyword evidence="2" id="KW-0663">Pyridoxal phosphate</keyword>
<evidence type="ECO:0000256" key="4">
    <source>
        <dbReference type="ARBA" id="ARBA00023125"/>
    </source>
</evidence>
<evidence type="ECO:0000256" key="6">
    <source>
        <dbReference type="SAM" id="MobiDB-lite"/>
    </source>
</evidence>
<dbReference type="GO" id="GO:0003700">
    <property type="term" value="F:DNA-binding transcription factor activity"/>
    <property type="evidence" value="ECO:0007669"/>
    <property type="project" value="InterPro"/>
</dbReference>
<dbReference type="PANTHER" id="PTHR46577">
    <property type="entry name" value="HTH-TYPE TRANSCRIPTIONAL REGULATORY PROTEIN GABR"/>
    <property type="match status" value="1"/>
</dbReference>
<evidence type="ECO:0000256" key="1">
    <source>
        <dbReference type="ARBA" id="ARBA00005384"/>
    </source>
</evidence>
<dbReference type="CDD" id="cd07377">
    <property type="entry name" value="WHTH_GntR"/>
    <property type="match status" value="1"/>
</dbReference>
<keyword evidence="4" id="KW-0238">DNA-binding</keyword>
<keyword evidence="5" id="KW-0804">Transcription</keyword>
<dbReference type="InterPro" id="IPR000524">
    <property type="entry name" value="Tscrpt_reg_HTH_GntR"/>
</dbReference>
<dbReference type="AlphaFoldDB" id="A0AA95G2G2"/>
<name>A0AA95G2G2_KLUIN</name>
<dbReference type="InterPro" id="IPR004839">
    <property type="entry name" value="Aminotransferase_I/II_large"/>
</dbReference>
<dbReference type="InterPro" id="IPR036388">
    <property type="entry name" value="WH-like_DNA-bd_sf"/>
</dbReference>
<dbReference type="Proteomes" id="UP001177527">
    <property type="component" value="Chromosome"/>
</dbReference>
<dbReference type="GO" id="GO:0030170">
    <property type="term" value="F:pyridoxal phosphate binding"/>
    <property type="evidence" value="ECO:0007669"/>
    <property type="project" value="InterPro"/>
</dbReference>
<proteinExistence type="inferred from homology"/>
<feature type="region of interest" description="Disordered" evidence="6">
    <location>
        <begin position="72"/>
        <end position="95"/>
    </location>
</feature>
<dbReference type="RefSeq" id="WP_280558054.1">
    <property type="nucleotide sequence ID" value="NZ_CP123488.1"/>
</dbReference>
<dbReference type="SUPFAM" id="SSF53383">
    <property type="entry name" value="PLP-dependent transferases"/>
    <property type="match status" value="1"/>
</dbReference>
<dbReference type="Pfam" id="PF00155">
    <property type="entry name" value="Aminotran_1_2"/>
    <property type="match status" value="1"/>
</dbReference>
<comment type="similarity">
    <text evidence="1">In the C-terminal section; belongs to the class-I pyridoxal-phosphate-dependent aminotransferase family.</text>
</comment>
<dbReference type="PANTHER" id="PTHR46577:SF1">
    <property type="entry name" value="HTH-TYPE TRANSCRIPTIONAL REGULATORY PROTEIN GABR"/>
    <property type="match status" value="1"/>
</dbReference>
<evidence type="ECO:0000256" key="3">
    <source>
        <dbReference type="ARBA" id="ARBA00023015"/>
    </source>
</evidence>
<evidence type="ECO:0000313" key="9">
    <source>
        <dbReference type="Proteomes" id="UP001177527"/>
    </source>
</evidence>
<dbReference type="Gene3D" id="1.10.10.10">
    <property type="entry name" value="Winged helix-like DNA-binding domain superfamily/Winged helix DNA-binding domain"/>
    <property type="match status" value="1"/>
</dbReference>
<dbReference type="PROSITE" id="PS50949">
    <property type="entry name" value="HTH_GNTR"/>
    <property type="match status" value="1"/>
</dbReference>
<dbReference type="InterPro" id="IPR051446">
    <property type="entry name" value="HTH_trans_reg/aminotransferase"/>
</dbReference>